<keyword evidence="3" id="KW-1185">Reference proteome</keyword>
<feature type="region of interest" description="Disordered" evidence="1">
    <location>
        <begin position="65"/>
        <end position="96"/>
    </location>
</feature>
<organism evidence="2 3">
    <name type="scientific">Pleurotus eryngii</name>
    <name type="common">Boletus of the steppes</name>
    <dbReference type="NCBI Taxonomy" id="5323"/>
    <lineage>
        <taxon>Eukaryota</taxon>
        <taxon>Fungi</taxon>
        <taxon>Dikarya</taxon>
        <taxon>Basidiomycota</taxon>
        <taxon>Agaricomycotina</taxon>
        <taxon>Agaricomycetes</taxon>
        <taxon>Agaricomycetidae</taxon>
        <taxon>Agaricales</taxon>
        <taxon>Pleurotineae</taxon>
        <taxon>Pleurotaceae</taxon>
        <taxon>Pleurotus</taxon>
    </lineage>
</organism>
<dbReference type="AlphaFoldDB" id="A0A9P6DIG9"/>
<evidence type="ECO:0000313" key="3">
    <source>
        <dbReference type="Proteomes" id="UP000807025"/>
    </source>
</evidence>
<evidence type="ECO:0000256" key="1">
    <source>
        <dbReference type="SAM" id="MobiDB-lite"/>
    </source>
</evidence>
<comment type="caution">
    <text evidence="2">The sequence shown here is derived from an EMBL/GenBank/DDBJ whole genome shotgun (WGS) entry which is preliminary data.</text>
</comment>
<reference evidence="2" key="1">
    <citation type="submission" date="2020-11" db="EMBL/GenBank/DDBJ databases">
        <authorList>
            <consortium name="DOE Joint Genome Institute"/>
            <person name="Ahrendt S."/>
            <person name="Riley R."/>
            <person name="Andreopoulos W."/>
            <person name="Labutti K."/>
            <person name="Pangilinan J."/>
            <person name="Ruiz-Duenas F.J."/>
            <person name="Barrasa J.M."/>
            <person name="Sanchez-Garcia M."/>
            <person name="Camarero S."/>
            <person name="Miyauchi S."/>
            <person name="Serrano A."/>
            <person name="Linde D."/>
            <person name="Babiker R."/>
            <person name="Drula E."/>
            <person name="Ayuso-Fernandez I."/>
            <person name="Pacheco R."/>
            <person name="Padilla G."/>
            <person name="Ferreira P."/>
            <person name="Barriuso J."/>
            <person name="Kellner H."/>
            <person name="Castanera R."/>
            <person name="Alfaro M."/>
            <person name="Ramirez L."/>
            <person name="Pisabarro A.G."/>
            <person name="Kuo A."/>
            <person name="Tritt A."/>
            <person name="Lipzen A."/>
            <person name="He G."/>
            <person name="Yan M."/>
            <person name="Ng V."/>
            <person name="Cullen D."/>
            <person name="Martin F."/>
            <person name="Rosso M.-N."/>
            <person name="Henrissat B."/>
            <person name="Hibbett D."/>
            <person name="Martinez A.T."/>
            <person name="Grigoriev I.V."/>
        </authorList>
    </citation>
    <scope>NUCLEOTIDE SEQUENCE</scope>
    <source>
        <strain evidence="2">ATCC 90797</strain>
    </source>
</reference>
<proteinExistence type="predicted"/>
<evidence type="ECO:0000313" key="2">
    <source>
        <dbReference type="EMBL" id="KAF9497800.1"/>
    </source>
</evidence>
<feature type="compositionally biased region" description="Basic residues" evidence="1">
    <location>
        <begin position="65"/>
        <end position="74"/>
    </location>
</feature>
<sequence>MLRRPSGPRLGLSMTYAHGNKKNVKDSTCFSDSIGIFERWPPSDYSRPRVPSRRCRCRRQSSCLRNRRDRTRRGHGGEASAPPSPPTTPTFRAPGRPAPLALYGGKKGKLIDQINTMSMIEPKLTRPAGYLISRGVGKNRGPKGRTLDNGCEGGGGRIGERKLVLRLSSETKANSLREKAGMEACARGLDNVLNAADGCGDPSDLMYDAGPPGPAAR</sequence>
<gene>
    <name evidence="2" type="ORF">BDN71DRAFT_1494436</name>
</gene>
<name>A0A9P6DIG9_PLEER</name>
<protein>
    <submittedName>
        <fullName evidence="2">Uncharacterized protein</fullName>
    </submittedName>
</protein>
<dbReference type="Proteomes" id="UP000807025">
    <property type="component" value="Unassembled WGS sequence"/>
</dbReference>
<accession>A0A9P6DIG9</accession>
<dbReference type="EMBL" id="MU154541">
    <property type="protein sequence ID" value="KAF9497800.1"/>
    <property type="molecule type" value="Genomic_DNA"/>
</dbReference>